<keyword evidence="6 7" id="KW-0067">ATP-binding</keyword>
<feature type="region of interest" description="Disordered" evidence="8">
    <location>
        <begin position="1"/>
        <end position="45"/>
    </location>
</feature>
<reference evidence="9 10" key="1">
    <citation type="journal article" date="2014" name="PLoS Genet.">
        <title>Phylogenetically driven sequencing of extremely halophilic archaea reveals strategies for static and dynamic osmo-response.</title>
        <authorList>
            <person name="Becker E.A."/>
            <person name="Seitzer P.M."/>
            <person name="Tritt A."/>
            <person name="Larsen D."/>
            <person name="Krusor M."/>
            <person name="Yao A.I."/>
            <person name="Wu D."/>
            <person name="Madern D."/>
            <person name="Eisen J.A."/>
            <person name="Darling A.E."/>
            <person name="Facciotti M.T."/>
        </authorList>
    </citation>
    <scope>NUCLEOTIDE SEQUENCE [LARGE SCALE GENOMIC DNA]</scope>
    <source>
        <strain evidence="9 10">DSM 10284</strain>
    </source>
</reference>
<comment type="caution">
    <text evidence="7">Lacks conserved residue(s) required for the propagation of feature annotation.</text>
</comment>
<evidence type="ECO:0000256" key="6">
    <source>
        <dbReference type="ARBA" id="ARBA00022840"/>
    </source>
</evidence>
<organism evidence="9 10">
    <name type="scientific">Halorubrum coriense DSM 10284</name>
    <dbReference type="NCBI Taxonomy" id="1227466"/>
    <lineage>
        <taxon>Archaea</taxon>
        <taxon>Methanobacteriati</taxon>
        <taxon>Methanobacteriota</taxon>
        <taxon>Stenosarchaea group</taxon>
        <taxon>Halobacteria</taxon>
        <taxon>Halobacteriales</taxon>
        <taxon>Haloferacaceae</taxon>
        <taxon>Halorubrum</taxon>
    </lineage>
</organism>
<dbReference type="Gene3D" id="3.40.50.300">
    <property type="entry name" value="P-loop containing nucleotide triphosphate hydrolases"/>
    <property type="match status" value="1"/>
</dbReference>
<evidence type="ECO:0000256" key="1">
    <source>
        <dbReference type="ARBA" id="ARBA00022517"/>
    </source>
</evidence>
<dbReference type="RefSeq" id="WP_006113628.1">
    <property type="nucleotide sequence ID" value="NZ_AOJL01000042.1"/>
</dbReference>
<dbReference type="Proteomes" id="UP000011509">
    <property type="component" value="Unassembled WGS sequence"/>
</dbReference>
<dbReference type="AlphaFoldDB" id="M0EI20"/>
<keyword evidence="10" id="KW-1185">Reference proteome</keyword>
<dbReference type="HAMAP" id="MF_00039">
    <property type="entry name" value="Adenylate_kinase_AK6"/>
    <property type="match status" value="1"/>
</dbReference>
<dbReference type="OrthoDB" id="8730at2157"/>
<proteinExistence type="inferred from homology"/>
<dbReference type="PANTHER" id="PTHR12595:SF0">
    <property type="entry name" value="ADENYLATE KINASE ISOENZYME 6"/>
    <property type="match status" value="1"/>
</dbReference>
<evidence type="ECO:0000313" key="9">
    <source>
        <dbReference type="EMBL" id="ELZ46522.1"/>
    </source>
</evidence>
<feature type="binding site" evidence="7">
    <location>
        <position position="43"/>
    </location>
    <ligand>
        <name>ATP</name>
        <dbReference type="ChEBI" id="CHEBI:30616"/>
    </ligand>
</feature>
<gene>
    <name evidence="9" type="ORF">C464_10518</name>
</gene>
<feature type="binding site" evidence="7">
    <location>
        <position position="42"/>
    </location>
    <ligand>
        <name>ATP</name>
        <dbReference type="ChEBI" id="CHEBI:30616"/>
    </ligand>
</feature>
<evidence type="ECO:0000256" key="3">
    <source>
        <dbReference type="ARBA" id="ARBA00022679"/>
    </source>
</evidence>
<dbReference type="InterPro" id="IPR020618">
    <property type="entry name" value="Adenyl_kinase_AK6"/>
</dbReference>
<comment type="function">
    <text evidence="7">Broad-specificity nucleoside monophosphate (NMP) kinase that catalyzes the reversible transfer of the terminal phosphate group between nucleoside triphosphates and monophosphates. Has also ATPase activity. Involved in the late maturation steps of the 30S ribosomal particles, specifically 16S rRNA maturation. While NMP activity is not required for ribosome maturation, ATPase activity is. Associates transiently with small ribosomal subunit protein uS11. ATP hydrolysis breaks the interaction with uS11. May temporarily remove uS11 from the ribosome to enable a conformational change of the ribosomal RNA that is needed for the final maturation step of the small ribosomal subunit.</text>
</comment>
<evidence type="ECO:0000256" key="4">
    <source>
        <dbReference type="ARBA" id="ARBA00022741"/>
    </source>
</evidence>
<accession>M0EI20</accession>
<feature type="compositionally biased region" description="Acidic residues" evidence="8">
    <location>
        <begin position="1"/>
        <end position="17"/>
    </location>
</feature>
<protein>
    <recommendedName>
        <fullName evidence="7">Putative adenylate kinase</fullName>
        <shortName evidence="7">AK</shortName>
        <ecNumber evidence="7">2.7.4.3</ecNumber>
    </recommendedName>
    <alternativeName>
        <fullName evidence="7">ATP-AMP transphosphorylase</fullName>
    </alternativeName>
</protein>
<dbReference type="InterPro" id="IPR027417">
    <property type="entry name" value="P-loop_NTPase"/>
</dbReference>
<dbReference type="PATRIC" id="fig|1227466.3.peg.2107"/>
<feature type="region of interest" description="LID" evidence="7">
    <location>
        <begin position="127"/>
        <end position="137"/>
    </location>
</feature>
<dbReference type="SUPFAM" id="SSF52540">
    <property type="entry name" value="P-loop containing nucleoside triphosphate hydrolases"/>
    <property type="match status" value="1"/>
</dbReference>
<feature type="binding site" evidence="7">
    <location>
        <position position="128"/>
    </location>
    <ligand>
        <name>ATP</name>
        <dbReference type="ChEBI" id="CHEBI:30616"/>
    </ligand>
</feature>
<keyword evidence="4 7" id="KW-0547">Nucleotide-binding</keyword>
<feature type="binding site" evidence="7">
    <location>
        <position position="44"/>
    </location>
    <ligand>
        <name>ATP</name>
        <dbReference type="ChEBI" id="CHEBI:30616"/>
    </ligand>
</feature>
<sequence length="198" mass="21020">MTAGDESPDDADAEAGDGSEGGDSPDRGPAERVAVTGTPGTGKTTATALLEGEYNVIHLNDRIKSDDDLWTERDDGRDTLVADLDAVREDLGDWSGILDSHLAHRFDADRVVVLRCHPETIESRLEARGESTETAAENAESEALDVILSEAVAEHGAGNVYEVDATDRDPEAVADAIRAAAEGEREPSAGTVDFIDYI</sequence>
<keyword evidence="2 7" id="KW-0698">rRNA processing</keyword>
<comment type="subunit">
    <text evidence="7">Interacts with uS11. Not a structural component of 40S pre-ribosomes, but transiently interacts with them by binding to uS11.</text>
</comment>
<keyword evidence="3 7" id="KW-0808">Transferase</keyword>
<feature type="binding site" evidence="7">
    <location>
        <position position="40"/>
    </location>
    <ligand>
        <name>ATP</name>
        <dbReference type="ChEBI" id="CHEBI:30616"/>
    </ligand>
</feature>
<keyword evidence="5 7" id="KW-0418">Kinase</keyword>
<dbReference type="GO" id="GO:0004017">
    <property type="term" value="F:AMP kinase activity"/>
    <property type="evidence" value="ECO:0007669"/>
    <property type="project" value="UniProtKB-UniRule"/>
</dbReference>
<dbReference type="GO" id="GO:0042274">
    <property type="term" value="P:ribosomal small subunit biogenesis"/>
    <property type="evidence" value="ECO:0007669"/>
    <property type="project" value="UniProtKB-UniRule"/>
</dbReference>
<name>M0EI20_9EURY</name>
<dbReference type="STRING" id="1227466.C464_10518"/>
<feature type="compositionally biased region" description="Low complexity" evidence="8">
    <location>
        <begin position="34"/>
        <end position="45"/>
    </location>
</feature>
<evidence type="ECO:0000256" key="7">
    <source>
        <dbReference type="HAMAP-Rule" id="MF_00039"/>
    </source>
</evidence>
<dbReference type="GO" id="GO:0005524">
    <property type="term" value="F:ATP binding"/>
    <property type="evidence" value="ECO:0007669"/>
    <property type="project" value="UniProtKB-UniRule"/>
</dbReference>
<evidence type="ECO:0000256" key="5">
    <source>
        <dbReference type="ARBA" id="ARBA00022777"/>
    </source>
</evidence>
<evidence type="ECO:0000256" key="2">
    <source>
        <dbReference type="ARBA" id="ARBA00022552"/>
    </source>
</evidence>
<dbReference type="PANTHER" id="PTHR12595">
    <property type="entry name" value="POS9-ACTIVATING FACTOR FAP7-RELATED"/>
    <property type="match status" value="1"/>
</dbReference>
<comment type="catalytic activity">
    <reaction evidence="7">
        <text>AMP + ATP = 2 ADP</text>
        <dbReference type="Rhea" id="RHEA:12973"/>
        <dbReference type="ChEBI" id="CHEBI:30616"/>
        <dbReference type="ChEBI" id="CHEBI:456215"/>
        <dbReference type="ChEBI" id="CHEBI:456216"/>
        <dbReference type="EC" id="2.7.4.3"/>
    </reaction>
</comment>
<dbReference type="GO" id="GO:0016887">
    <property type="term" value="F:ATP hydrolysis activity"/>
    <property type="evidence" value="ECO:0007669"/>
    <property type="project" value="InterPro"/>
</dbReference>
<comment type="caution">
    <text evidence="9">The sequence shown here is derived from an EMBL/GenBank/DDBJ whole genome shotgun (WGS) entry which is preliminary data.</text>
</comment>
<evidence type="ECO:0000313" key="10">
    <source>
        <dbReference type="Proteomes" id="UP000011509"/>
    </source>
</evidence>
<keyword evidence="1 7" id="KW-0690">Ribosome biogenesis</keyword>
<evidence type="ECO:0000256" key="8">
    <source>
        <dbReference type="SAM" id="MobiDB-lite"/>
    </source>
</evidence>
<dbReference type="EMBL" id="AOJL01000042">
    <property type="protein sequence ID" value="ELZ46522.1"/>
    <property type="molecule type" value="Genomic_DNA"/>
</dbReference>
<dbReference type="Pfam" id="PF13238">
    <property type="entry name" value="AAA_18"/>
    <property type="match status" value="1"/>
</dbReference>
<comment type="similarity">
    <text evidence="7">Belongs to the adenylate kinase family. AK6 subfamily.</text>
</comment>
<dbReference type="GO" id="GO:0006364">
    <property type="term" value="P:rRNA processing"/>
    <property type="evidence" value="ECO:0007669"/>
    <property type="project" value="UniProtKB-KW"/>
</dbReference>
<feature type="binding site" evidence="7">
    <location>
        <position position="45"/>
    </location>
    <ligand>
        <name>ATP</name>
        <dbReference type="ChEBI" id="CHEBI:30616"/>
    </ligand>
</feature>
<dbReference type="EC" id="2.7.4.3" evidence="7"/>
<comment type="catalytic activity">
    <reaction evidence="7">
        <text>ATP + H2O = ADP + phosphate + H(+)</text>
        <dbReference type="Rhea" id="RHEA:13065"/>
        <dbReference type="ChEBI" id="CHEBI:15377"/>
        <dbReference type="ChEBI" id="CHEBI:15378"/>
        <dbReference type="ChEBI" id="CHEBI:30616"/>
        <dbReference type="ChEBI" id="CHEBI:43474"/>
        <dbReference type="ChEBI" id="CHEBI:456216"/>
    </reaction>
</comment>